<accession>A0ABD0L0G0</accession>
<gene>
    <name evidence="1" type="ORF">BaRGS_00015802</name>
</gene>
<dbReference type="Proteomes" id="UP001519460">
    <property type="component" value="Unassembled WGS sequence"/>
</dbReference>
<reference evidence="1 2" key="1">
    <citation type="journal article" date="2023" name="Sci. Data">
        <title>Genome assembly of the Korean intertidal mud-creeper Batillaria attramentaria.</title>
        <authorList>
            <person name="Patra A.K."/>
            <person name="Ho P.T."/>
            <person name="Jun S."/>
            <person name="Lee S.J."/>
            <person name="Kim Y."/>
            <person name="Won Y.J."/>
        </authorList>
    </citation>
    <scope>NUCLEOTIDE SEQUENCE [LARGE SCALE GENOMIC DNA]</scope>
    <source>
        <strain evidence="1">Wonlab-2016</strain>
    </source>
</reference>
<evidence type="ECO:0000313" key="2">
    <source>
        <dbReference type="Proteomes" id="UP001519460"/>
    </source>
</evidence>
<dbReference type="AlphaFoldDB" id="A0ABD0L0G0"/>
<organism evidence="1 2">
    <name type="scientific">Batillaria attramentaria</name>
    <dbReference type="NCBI Taxonomy" id="370345"/>
    <lineage>
        <taxon>Eukaryota</taxon>
        <taxon>Metazoa</taxon>
        <taxon>Spiralia</taxon>
        <taxon>Lophotrochozoa</taxon>
        <taxon>Mollusca</taxon>
        <taxon>Gastropoda</taxon>
        <taxon>Caenogastropoda</taxon>
        <taxon>Sorbeoconcha</taxon>
        <taxon>Cerithioidea</taxon>
        <taxon>Batillariidae</taxon>
        <taxon>Batillaria</taxon>
    </lineage>
</organism>
<proteinExistence type="predicted"/>
<sequence length="123" mass="13687">MAAIKETDDIWRVRAAQLTVRGQVTDLLSGRKHYVRGAGDHLLGRGITDLRRYGSTKGRNNACDFITGNKCIRVNGAGKIGRQILYRNRSAQWSLTQFWLSARPGRGSELSFITAASHSVVER</sequence>
<comment type="caution">
    <text evidence="1">The sequence shown here is derived from an EMBL/GenBank/DDBJ whole genome shotgun (WGS) entry which is preliminary data.</text>
</comment>
<dbReference type="EMBL" id="JACVVK020000098">
    <property type="protein sequence ID" value="KAK7492855.1"/>
    <property type="molecule type" value="Genomic_DNA"/>
</dbReference>
<evidence type="ECO:0000313" key="1">
    <source>
        <dbReference type="EMBL" id="KAK7492855.1"/>
    </source>
</evidence>
<protein>
    <submittedName>
        <fullName evidence="1">Uncharacterized protein</fullName>
    </submittedName>
</protein>
<keyword evidence="2" id="KW-1185">Reference proteome</keyword>
<name>A0ABD0L0G0_9CAEN</name>